<evidence type="ECO:0000313" key="3">
    <source>
        <dbReference type="Proteomes" id="UP000505377"/>
    </source>
</evidence>
<name>A0A6M6JQG9_9PSEU</name>
<dbReference type="Proteomes" id="UP000505377">
    <property type="component" value="Chromosome"/>
</dbReference>
<reference evidence="2 3" key="1">
    <citation type="submission" date="2020-05" db="EMBL/GenBank/DDBJ databases">
        <authorList>
            <person name="Mo P."/>
        </authorList>
    </citation>
    <scope>NUCLEOTIDE SEQUENCE [LARGE SCALE GENOMIC DNA]</scope>
    <source>
        <strain evidence="2 3">Gen01</strain>
    </source>
</reference>
<keyword evidence="3" id="KW-1185">Reference proteome</keyword>
<dbReference type="KEGG" id="pbro:HOP40_30045"/>
<evidence type="ECO:0000313" key="2">
    <source>
        <dbReference type="EMBL" id="QJY49473.1"/>
    </source>
</evidence>
<dbReference type="EMBL" id="CP053564">
    <property type="protein sequence ID" value="QJY49473.1"/>
    <property type="molecule type" value="Genomic_DNA"/>
</dbReference>
<protein>
    <submittedName>
        <fullName evidence="2">Uncharacterized protein</fullName>
    </submittedName>
</protein>
<feature type="coiled-coil region" evidence="1">
    <location>
        <begin position="75"/>
        <end position="102"/>
    </location>
</feature>
<gene>
    <name evidence="2" type="ORF">HOP40_30045</name>
</gene>
<proteinExistence type="predicted"/>
<evidence type="ECO:0000256" key="1">
    <source>
        <dbReference type="SAM" id="Coils"/>
    </source>
</evidence>
<keyword evidence="1" id="KW-0175">Coiled coil</keyword>
<dbReference type="RefSeq" id="WP_172165309.1">
    <property type="nucleotide sequence ID" value="NZ_CP053564.1"/>
</dbReference>
<dbReference type="AlphaFoldDB" id="A0A6M6JQG9"/>
<organism evidence="2 3">
    <name type="scientific">Pseudonocardia broussonetiae</name>
    <dbReference type="NCBI Taxonomy" id="2736640"/>
    <lineage>
        <taxon>Bacteria</taxon>
        <taxon>Bacillati</taxon>
        <taxon>Actinomycetota</taxon>
        <taxon>Actinomycetes</taxon>
        <taxon>Pseudonocardiales</taxon>
        <taxon>Pseudonocardiaceae</taxon>
        <taxon>Pseudonocardia</taxon>
    </lineage>
</organism>
<accession>A0A6M6JQG9</accession>
<sequence>MTDYPPATLRVGPQALPRMKAAYEDSLVELRVQLRRLGEIGYLAGPWLGDPVSQQTFEFYNRRVMDAPDGPYHALLAYEAELVRVRDQLAAMEADYRRTEDENTALVGRL</sequence>